<dbReference type="PROSITE" id="PS50102">
    <property type="entry name" value="RRM"/>
    <property type="match status" value="1"/>
</dbReference>
<dbReference type="Gene3D" id="3.30.70.330">
    <property type="match status" value="1"/>
</dbReference>
<name>A0A381YG24_9ZZZZ</name>
<organism evidence="6">
    <name type="scientific">marine metagenome</name>
    <dbReference type="NCBI Taxonomy" id="408172"/>
    <lineage>
        <taxon>unclassified sequences</taxon>
        <taxon>metagenomes</taxon>
        <taxon>ecological metagenomes</taxon>
    </lineage>
</organism>
<evidence type="ECO:0000256" key="4">
    <source>
        <dbReference type="SAM" id="MobiDB-lite"/>
    </source>
</evidence>
<dbReference type="Pfam" id="PF00076">
    <property type="entry name" value="RRM_1"/>
    <property type="match status" value="1"/>
</dbReference>
<proteinExistence type="predicted"/>
<protein>
    <recommendedName>
        <fullName evidence="5">RRM domain-containing protein</fullName>
    </recommendedName>
</protein>
<dbReference type="InterPro" id="IPR000504">
    <property type="entry name" value="RRM_dom"/>
</dbReference>
<feature type="compositionally biased region" description="Basic residues" evidence="4">
    <location>
        <begin position="75"/>
        <end position="93"/>
    </location>
</feature>
<keyword evidence="3" id="KW-0508">mRNA splicing</keyword>
<feature type="region of interest" description="Disordered" evidence="4">
    <location>
        <begin position="45"/>
        <end position="93"/>
    </location>
</feature>
<evidence type="ECO:0000256" key="2">
    <source>
        <dbReference type="ARBA" id="ARBA00022884"/>
    </source>
</evidence>
<evidence type="ECO:0000256" key="1">
    <source>
        <dbReference type="ARBA" id="ARBA00022664"/>
    </source>
</evidence>
<dbReference type="InterPro" id="IPR012677">
    <property type="entry name" value="Nucleotide-bd_a/b_plait_sf"/>
</dbReference>
<sequence length="93" mass="10079">VFLPIDRATGKPRGFAFIEFSDPAAVPVAIEKMDGADLQGRTIRVSEARDRAPRPRPGFTPDDGPFGGFGARPGKSAKPKGSRRNIRGRKRGF</sequence>
<reference evidence="6" key="1">
    <citation type="submission" date="2018-05" db="EMBL/GenBank/DDBJ databases">
        <authorList>
            <person name="Lanie J.A."/>
            <person name="Ng W.-L."/>
            <person name="Kazmierczak K.M."/>
            <person name="Andrzejewski T.M."/>
            <person name="Davidsen T.M."/>
            <person name="Wayne K.J."/>
            <person name="Tettelin H."/>
            <person name="Glass J.I."/>
            <person name="Rusch D."/>
            <person name="Podicherti R."/>
            <person name="Tsui H.-C.T."/>
            <person name="Winkler M.E."/>
        </authorList>
    </citation>
    <scope>NUCLEOTIDE SEQUENCE</scope>
</reference>
<gene>
    <name evidence="6" type="ORF">METZ01_LOCUS128930</name>
</gene>
<accession>A0A381YG24</accession>
<dbReference type="GO" id="GO:0006397">
    <property type="term" value="P:mRNA processing"/>
    <property type="evidence" value="ECO:0007669"/>
    <property type="project" value="UniProtKB-KW"/>
</dbReference>
<feature type="domain" description="RRM" evidence="5">
    <location>
        <begin position="1"/>
        <end position="50"/>
    </location>
</feature>
<dbReference type="AlphaFoldDB" id="A0A381YG24"/>
<dbReference type="PANTHER" id="PTHR48028:SF4">
    <property type="entry name" value="SC35-LIKE SPLICING FACTOR"/>
    <property type="match status" value="1"/>
</dbReference>
<dbReference type="PANTHER" id="PTHR48028">
    <property type="entry name" value="GLYCINE-RICH RNA-BINDING PROTEIN RZ1A"/>
    <property type="match status" value="1"/>
</dbReference>
<keyword evidence="1" id="KW-0507">mRNA processing</keyword>
<feature type="non-terminal residue" evidence="6">
    <location>
        <position position="1"/>
    </location>
</feature>
<evidence type="ECO:0000313" key="6">
    <source>
        <dbReference type="EMBL" id="SVA76076.1"/>
    </source>
</evidence>
<dbReference type="GO" id="GO:0003723">
    <property type="term" value="F:RNA binding"/>
    <property type="evidence" value="ECO:0007669"/>
    <property type="project" value="UniProtKB-KW"/>
</dbReference>
<keyword evidence="2" id="KW-0694">RNA-binding</keyword>
<evidence type="ECO:0000256" key="3">
    <source>
        <dbReference type="ARBA" id="ARBA00023187"/>
    </source>
</evidence>
<dbReference type="SUPFAM" id="SSF54928">
    <property type="entry name" value="RNA-binding domain, RBD"/>
    <property type="match status" value="1"/>
</dbReference>
<dbReference type="GO" id="GO:0008380">
    <property type="term" value="P:RNA splicing"/>
    <property type="evidence" value="ECO:0007669"/>
    <property type="project" value="UniProtKB-KW"/>
</dbReference>
<dbReference type="InterPro" id="IPR051106">
    <property type="entry name" value="RNA-bind/splicing_reg"/>
</dbReference>
<evidence type="ECO:0000259" key="5">
    <source>
        <dbReference type="PROSITE" id="PS50102"/>
    </source>
</evidence>
<dbReference type="InterPro" id="IPR035979">
    <property type="entry name" value="RBD_domain_sf"/>
</dbReference>
<dbReference type="EMBL" id="UINC01018172">
    <property type="protein sequence ID" value="SVA76076.1"/>
    <property type="molecule type" value="Genomic_DNA"/>
</dbReference>